<evidence type="ECO:0000313" key="1">
    <source>
        <dbReference type="EMBL" id="KAF7636843.1"/>
    </source>
</evidence>
<accession>A0A8S9ZUP3</accession>
<organism evidence="1 2">
    <name type="scientific">Meloidogyne graminicola</name>
    <dbReference type="NCBI Taxonomy" id="189291"/>
    <lineage>
        <taxon>Eukaryota</taxon>
        <taxon>Metazoa</taxon>
        <taxon>Ecdysozoa</taxon>
        <taxon>Nematoda</taxon>
        <taxon>Chromadorea</taxon>
        <taxon>Rhabditida</taxon>
        <taxon>Tylenchina</taxon>
        <taxon>Tylenchomorpha</taxon>
        <taxon>Tylenchoidea</taxon>
        <taxon>Meloidogynidae</taxon>
        <taxon>Meloidogyninae</taxon>
        <taxon>Meloidogyne</taxon>
    </lineage>
</organism>
<sequence length="237" mass="27366">MKEENHPNEIFYQEGSKIGLNEVNFKEEIGQIILKDHKLISNGANEMRKQLIELSFNGQSIKDLLISKSNKELFSNTSGFVLSNVRYVRAYYCVQKMAKLLENVYQSNYSKYAKVLYAINGVWIGNKQIVNEMENVVRLTNNLAEINIKNSKLPNLTKERKEISEAIKNVAISENALTINERKGSTMALVGYFAVNKNPMNSEFNKCNKHKYNCIVYFHIKSNHDLSFEEFFDIDMI</sequence>
<protein>
    <submittedName>
        <fullName evidence="1">Uncharacterized protein</fullName>
    </submittedName>
</protein>
<reference evidence="1" key="1">
    <citation type="journal article" date="2020" name="Ecol. Evol.">
        <title>Genome structure and content of the rice root-knot nematode (Meloidogyne graminicola).</title>
        <authorList>
            <person name="Phan N.T."/>
            <person name="Danchin E.G.J."/>
            <person name="Klopp C."/>
            <person name="Perfus-Barbeoch L."/>
            <person name="Kozlowski D.K."/>
            <person name="Koutsovoulos G.D."/>
            <person name="Lopez-Roques C."/>
            <person name="Bouchez O."/>
            <person name="Zahm M."/>
            <person name="Besnard G."/>
            <person name="Bellafiore S."/>
        </authorList>
    </citation>
    <scope>NUCLEOTIDE SEQUENCE</scope>
    <source>
        <strain evidence="1">VN-18</strain>
    </source>
</reference>
<evidence type="ECO:0000313" key="2">
    <source>
        <dbReference type="Proteomes" id="UP000605970"/>
    </source>
</evidence>
<keyword evidence="2" id="KW-1185">Reference proteome</keyword>
<dbReference type="AlphaFoldDB" id="A0A8S9ZUP3"/>
<comment type="caution">
    <text evidence="1">The sequence shown here is derived from an EMBL/GenBank/DDBJ whole genome shotgun (WGS) entry which is preliminary data.</text>
</comment>
<gene>
    <name evidence="1" type="ORF">Mgra_00003787</name>
</gene>
<dbReference type="Proteomes" id="UP000605970">
    <property type="component" value="Unassembled WGS sequence"/>
</dbReference>
<name>A0A8S9ZUP3_9BILA</name>
<proteinExistence type="predicted"/>
<dbReference type="EMBL" id="JABEBT010000026">
    <property type="protein sequence ID" value="KAF7636843.1"/>
    <property type="molecule type" value="Genomic_DNA"/>
</dbReference>